<feature type="binding site" evidence="9">
    <location>
        <position position="168"/>
    </location>
    <ligand>
        <name>Zn(2+)</name>
        <dbReference type="ChEBI" id="CHEBI:29105"/>
        <note>catalytic</note>
    </ligand>
</feature>
<dbReference type="RefSeq" id="WP_202751425.1">
    <property type="nucleotide sequence ID" value="NZ_JAESWC010000027.1"/>
</dbReference>
<protein>
    <recommendedName>
        <fullName evidence="9 10">D-alanyl-D-alanine dipeptidase</fullName>
        <shortName evidence="9 10">D-Ala-D-Ala dipeptidase</shortName>
        <ecNumber evidence="9 10">3.4.13.22</ecNumber>
    </recommendedName>
</protein>
<evidence type="ECO:0000256" key="1">
    <source>
        <dbReference type="ARBA" id="ARBA00001362"/>
    </source>
</evidence>
<organism evidence="11 12">
    <name type="scientific">Clostridium rhizosphaerae</name>
    <dbReference type="NCBI Taxonomy" id="2803861"/>
    <lineage>
        <taxon>Bacteria</taxon>
        <taxon>Bacillati</taxon>
        <taxon>Bacillota</taxon>
        <taxon>Clostridia</taxon>
        <taxon>Eubacteriales</taxon>
        <taxon>Clostridiaceae</taxon>
        <taxon>Clostridium</taxon>
    </lineage>
</organism>
<evidence type="ECO:0000256" key="5">
    <source>
        <dbReference type="ARBA" id="ARBA00022833"/>
    </source>
</evidence>
<evidence type="ECO:0000256" key="3">
    <source>
        <dbReference type="ARBA" id="ARBA00022723"/>
    </source>
</evidence>
<evidence type="ECO:0000256" key="2">
    <source>
        <dbReference type="ARBA" id="ARBA00022670"/>
    </source>
</evidence>
<comment type="cofactor">
    <cofactor evidence="9">
        <name>Zn(2+)</name>
        <dbReference type="ChEBI" id="CHEBI:29105"/>
    </cofactor>
    <text evidence="9">Binds 1 zinc ion per subunit.</text>
</comment>
<keyword evidence="12" id="KW-1185">Reference proteome</keyword>
<dbReference type="Gene3D" id="3.30.1380.10">
    <property type="match status" value="1"/>
</dbReference>
<dbReference type="InterPro" id="IPR000755">
    <property type="entry name" value="A_A_dipeptidase"/>
</dbReference>
<dbReference type="HAMAP" id="MF_01924">
    <property type="entry name" value="A_A_dipeptidase"/>
    <property type="match status" value="1"/>
</dbReference>
<dbReference type="EMBL" id="JAESWC010000027">
    <property type="protein sequence ID" value="MBL4938664.1"/>
    <property type="molecule type" value="Genomic_DNA"/>
</dbReference>
<feature type="active site" description="Proton donor/acceptor" evidence="9">
    <location>
        <position position="165"/>
    </location>
</feature>
<dbReference type="InterPro" id="IPR009045">
    <property type="entry name" value="Zn_M74/Hedgehog-like"/>
</dbReference>
<proteinExistence type="inferred from homology"/>
<feature type="binding site" evidence="9">
    <location>
        <position position="101"/>
    </location>
    <ligand>
        <name>Zn(2+)</name>
        <dbReference type="ChEBI" id="CHEBI:29105"/>
        <note>catalytic</note>
    </ligand>
</feature>
<dbReference type="Proteomes" id="UP000632377">
    <property type="component" value="Unassembled WGS sequence"/>
</dbReference>
<evidence type="ECO:0000313" key="11">
    <source>
        <dbReference type="EMBL" id="MBL4938664.1"/>
    </source>
</evidence>
<sequence>MGIKEIEGLVKVKDLDESIIIDLRYASKNNFTGRKVYPLDVCVLRKQTAEKLVSANKKFKERGYVIKIWDAYRPIYVQQIFWDIVKDNRFIANPKNGGSRHNRGTAVDITLVDNKGNELTMPSQFDDFSTNAYRCNPDVSKEVSGNVKLLTEVMEANGFIALDEEWWHFDDCDYKRYPIIDVRLEEFS</sequence>
<comment type="catalytic activity">
    <reaction evidence="1 9 10">
        <text>D-alanyl-D-alanine + H2O = 2 D-alanine</text>
        <dbReference type="Rhea" id="RHEA:20661"/>
        <dbReference type="ChEBI" id="CHEBI:15377"/>
        <dbReference type="ChEBI" id="CHEBI:57416"/>
        <dbReference type="ChEBI" id="CHEBI:57822"/>
        <dbReference type="EC" id="3.4.13.22"/>
    </reaction>
</comment>
<dbReference type="EC" id="3.4.13.22" evidence="9 10"/>
<keyword evidence="7 9" id="KW-0482">Metalloprotease</keyword>
<comment type="caution">
    <text evidence="11">The sequence shown here is derived from an EMBL/GenBank/DDBJ whole genome shotgun (WGS) entry which is preliminary data.</text>
</comment>
<evidence type="ECO:0000256" key="10">
    <source>
        <dbReference type="PIRNR" id="PIRNR026671"/>
    </source>
</evidence>
<dbReference type="SUPFAM" id="SSF55166">
    <property type="entry name" value="Hedgehog/DD-peptidase"/>
    <property type="match status" value="1"/>
</dbReference>
<comment type="similarity">
    <text evidence="9 10">Belongs to the peptidase M15D family.</text>
</comment>
<comment type="function">
    <text evidence="9 10">Catalyzes hydrolysis of the D-alanyl-D-alanine dipeptide.</text>
</comment>
<keyword evidence="5 9" id="KW-0862">Zinc</keyword>
<evidence type="ECO:0000256" key="9">
    <source>
        <dbReference type="HAMAP-Rule" id="MF_01924"/>
    </source>
</evidence>
<dbReference type="CDD" id="cd14840">
    <property type="entry name" value="D-Ala-D-Ala_dipeptidase_Aad"/>
    <property type="match status" value="1"/>
</dbReference>
<evidence type="ECO:0000256" key="6">
    <source>
        <dbReference type="ARBA" id="ARBA00022997"/>
    </source>
</evidence>
<dbReference type="PIRSF" id="PIRSF026671">
    <property type="entry name" value="AA_dipeptidase"/>
    <property type="match status" value="1"/>
</dbReference>
<name>A0ABS1TH15_9CLOT</name>
<keyword evidence="4 9" id="KW-0378">Hydrolase</keyword>
<keyword evidence="3 9" id="KW-0479">Metal-binding</keyword>
<evidence type="ECO:0000313" key="12">
    <source>
        <dbReference type="Proteomes" id="UP000632377"/>
    </source>
</evidence>
<keyword evidence="8 10" id="KW-0961">Cell wall biogenesis/degradation</keyword>
<dbReference type="PANTHER" id="PTHR43126:SF1">
    <property type="entry name" value="D-ALANYL-D-ALANINE DIPEPTIDASE"/>
    <property type="match status" value="1"/>
</dbReference>
<dbReference type="Pfam" id="PF01427">
    <property type="entry name" value="Peptidase_M15"/>
    <property type="match status" value="1"/>
</dbReference>
<gene>
    <name evidence="11" type="ORF">JK636_23445</name>
</gene>
<evidence type="ECO:0000256" key="7">
    <source>
        <dbReference type="ARBA" id="ARBA00023049"/>
    </source>
</evidence>
<evidence type="ECO:0000256" key="4">
    <source>
        <dbReference type="ARBA" id="ARBA00022801"/>
    </source>
</evidence>
<feature type="site" description="Transition state stabilizer" evidence="9">
    <location>
        <position position="73"/>
    </location>
</feature>
<accession>A0ABS1TH15</accession>
<feature type="binding site" evidence="9">
    <location>
        <position position="108"/>
    </location>
    <ligand>
        <name>Zn(2+)</name>
        <dbReference type="ChEBI" id="CHEBI:29105"/>
        <note>catalytic</note>
    </ligand>
</feature>
<keyword evidence="2 9" id="KW-0645">Protease</keyword>
<reference evidence="11 12" key="1">
    <citation type="submission" date="2021-01" db="EMBL/GenBank/DDBJ databases">
        <title>Genome public.</title>
        <authorList>
            <person name="Liu C."/>
            <person name="Sun Q."/>
        </authorList>
    </citation>
    <scope>NUCLEOTIDE SEQUENCE [LARGE SCALE GENOMIC DNA]</scope>
    <source>
        <strain evidence="11 12">YIM B02515</strain>
    </source>
</reference>
<keyword evidence="6 9" id="KW-0224">Dipeptidase</keyword>
<dbReference type="PANTHER" id="PTHR43126">
    <property type="entry name" value="D-ALANYL-D-ALANINE DIPEPTIDASE"/>
    <property type="match status" value="1"/>
</dbReference>
<evidence type="ECO:0000256" key="8">
    <source>
        <dbReference type="ARBA" id="ARBA00023316"/>
    </source>
</evidence>